<sequence length="32" mass="3551">MLTTLLSAAAAFTFIVMIRMTWEQTAPILVPI</sequence>
<gene>
    <name evidence="1" type="ORF">J2S05_002508</name>
</gene>
<reference evidence="1 2" key="1">
    <citation type="submission" date="2023-07" db="EMBL/GenBank/DDBJ databases">
        <title>Genomic Encyclopedia of Type Strains, Phase IV (KMG-IV): sequencing the most valuable type-strain genomes for metagenomic binning, comparative biology and taxonomic classification.</title>
        <authorList>
            <person name="Goeker M."/>
        </authorList>
    </citation>
    <scope>NUCLEOTIDE SEQUENCE [LARGE SCALE GENOMIC DNA]</scope>
    <source>
        <strain evidence="1 2">DSM 19154</strain>
    </source>
</reference>
<evidence type="ECO:0000313" key="1">
    <source>
        <dbReference type="EMBL" id="MDQ0207707.1"/>
    </source>
</evidence>
<comment type="caution">
    <text evidence="1">The sequence shown here is derived from an EMBL/GenBank/DDBJ whole genome shotgun (WGS) entry which is preliminary data.</text>
</comment>
<dbReference type="Proteomes" id="UP001225034">
    <property type="component" value="Unassembled WGS sequence"/>
</dbReference>
<protein>
    <submittedName>
        <fullName evidence="1">Uncharacterized protein</fullName>
    </submittedName>
</protein>
<evidence type="ECO:0000313" key="2">
    <source>
        <dbReference type="Proteomes" id="UP001225034"/>
    </source>
</evidence>
<name>A0ABT9YIQ5_9BACI</name>
<accession>A0ABT9YIQ5</accession>
<keyword evidence="2" id="KW-1185">Reference proteome</keyword>
<proteinExistence type="predicted"/>
<dbReference type="EMBL" id="JAUSUA010000003">
    <property type="protein sequence ID" value="MDQ0207707.1"/>
    <property type="molecule type" value="Genomic_DNA"/>
</dbReference>
<organism evidence="1 2">
    <name type="scientific">Alkalicoccobacillus murimartini</name>
    <dbReference type="NCBI Taxonomy" id="171685"/>
    <lineage>
        <taxon>Bacteria</taxon>
        <taxon>Bacillati</taxon>
        <taxon>Bacillota</taxon>
        <taxon>Bacilli</taxon>
        <taxon>Bacillales</taxon>
        <taxon>Bacillaceae</taxon>
        <taxon>Alkalicoccobacillus</taxon>
    </lineage>
</organism>